<feature type="transmembrane region" description="Helical" evidence="17">
    <location>
        <begin position="6"/>
        <end position="31"/>
    </location>
</feature>
<name>A0ABR9B206_9BACL</name>
<comment type="catalytic activity">
    <reaction evidence="1">
        <text>ATP + protein L-histidine = ADP + protein N-phospho-L-histidine.</text>
        <dbReference type="EC" id="2.7.13.3"/>
    </reaction>
</comment>
<dbReference type="Gene3D" id="1.10.287.130">
    <property type="match status" value="1"/>
</dbReference>
<dbReference type="InterPro" id="IPR003660">
    <property type="entry name" value="HAMP_dom"/>
</dbReference>
<dbReference type="InterPro" id="IPR005467">
    <property type="entry name" value="His_kinase_dom"/>
</dbReference>
<dbReference type="Gene3D" id="3.30.565.10">
    <property type="entry name" value="Histidine kinase-like ATPase, C-terminal domain"/>
    <property type="match status" value="1"/>
</dbReference>
<dbReference type="Proteomes" id="UP000634529">
    <property type="component" value="Unassembled WGS sequence"/>
</dbReference>
<dbReference type="PROSITE" id="PS50109">
    <property type="entry name" value="HIS_KIN"/>
    <property type="match status" value="1"/>
</dbReference>
<organism evidence="20 21">
    <name type="scientific">Paenibacillus arenosi</name>
    <dbReference type="NCBI Taxonomy" id="2774142"/>
    <lineage>
        <taxon>Bacteria</taxon>
        <taxon>Bacillati</taxon>
        <taxon>Bacillota</taxon>
        <taxon>Bacilli</taxon>
        <taxon>Bacillales</taxon>
        <taxon>Paenibacillaceae</taxon>
        <taxon>Paenibacillus</taxon>
    </lineage>
</organism>
<dbReference type="EC" id="2.7.13.3" evidence="3"/>
<sequence>MRSLYFRVVIITVYTIAISSFVGFCIANVYYHLLLKPYNDAKLFKAADMIRSYVGRNPDMMGDYLHHTAALGYQLYVHDEQGNDFFYGGSFHKLDLPSNVREHVLAGNEYHGIAEYPNSPFVINYFDNLLSNTVGIQVEVGSETFALFMRHDTRVQFDELQTFFVLMFIFTALFSIPCFLLSTRYLVQPITRLTEATKRIAQGDFNLRFATNRKDEIGQLAKHFEKMAFQLEHSDRLKKEFVANVSHEIHSPLTSIQGFADSLLQGDLDKEQIHHYATIIGQETRQLATLSKQLLLLSTLDNGSEGIEKKPYLLQPQVRQALQLLEWQLAEKEIAVRMRIPARLHIHGDEVLLMQVWSNLLSNAVKYIPSERSIDIEAFREEDSCVFVISDTGDGIPEEQLPFLFDRFYKVDMARKRGDGSVGLGLSIVQKIVHFHGGIIEVDSNEGSGTIFRIRIPD</sequence>
<protein>
    <recommendedName>
        <fullName evidence="16">Heme sensor protein HssS</fullName>
        <ecNumber evidence="3">2.7.13.3</ecNumber>
    </recommendedName>
</protein>
<dbReference type="SUPFAM" id="SSF47384">
    <property type="entry name" value="Homodimeric domain of signal transducing histidine kinase"/>
    <property type="match status" value="1"/>
</dbReference>
<dbReference type="Pfam" id="PF00672">
    <property type="entry name" value="HAMP"/>
    <property type="match status" value="1"/>
</dbReference>
<dbReference type="CDD" id="cd00082">
    <property type="entry name" value="HisKA"/>
    <property type="match status" value="1"/>
</dbReference>
<evidence type="ECO:0000256" key="6">
    <source>
        <dbReference type="ARBA" id="ARBA00022679"/>
    </source>
</evidence>
<keyword evidence="10" id="KW-0067">ATP-binding</keyword>
<evidence type="ECO:0000313" key="21">
    <source>
        <dbReference type="Proteomes" id="UP000634529"/>
    </source>
</evidence>
<feature type="domain" description="Histidine kinase" evidence="18">
    <location>
        <begin position="244"/>
        <end position="458"/>
    </location>
</feature>
<comment type="subcellular location">
    <subcellularLocation>
        <location evidence="2">Cell membrane</location>
        <topology evidence="2">Multi-pass membrane protein</topology>
    </subcellularLocation>
</comment>
<evidence type="ECO:0000256" key="8">
    <source>
        <dbReference type="ARBA" id="ARBA00022741"/>
    </source>
</evidence>
<evidence type="ECO:0000256" key="15">
    <source>
        <dbReference type="ARBA" id="ARBA00037219"/>
    </source>
</evidence>
<evidence type="ECO:0000259" key="19">
    <source>
        <dbReference type="PROSITE" id="PS50885"/>
    </source>
</evidence>
<evidence type="ECO:0000256" key="12">
    <source>
        <dbReference type="ARBA" id="ARBA00023012"/>
    </source>
</evidence>
<evidence type="ECO:0000256" key="1">
    <source>
        <dbReference type="ARBA" id="ARBA00000085"/>
    </source>
</evidence>
<reference evidence="20 21" key="1">
    <citation type="submission" date="2020-09" db="EMBL/GenBank/DDBJ databases">
        <title>Paenibacillus sp. CAU 1523 isolated from sand of Haeundae Beach.</title>
        <authorList>
            <person name="Kim W."/>
        </authorList>
    </citation>
    <scope>NUCLEOTIDE SEQUENCE [LARGE SCALE GENOMIC DNA]</scope>
    <source>
        <strain evidence="20 21">CAU 1523</strain>
    </source>
</reference>
<keyword evidence="12" id="KW-0902">Two-component regulatory system</keyword>
<keyword evidence="4" id="KW-1003">Cell membrane</keyword>
<evidence type="ECO:0000256" key="10">
    <source>
        <dbReference type="ARBA" id="ARBA00022840"/>
    </source>
</evidence>
<evidence type="ECO:0000256" key="13">
    <source>
        <dbReference type="ARBA" id="ARBA00023026"/>
    </source>
</evidence>
<evidence type="ECO:0000256" key="3">
    <source>
        <dbReference type="ARBA" id="ARBA00012438"/>
    </source>
</evidence>
<dbReference type="GO" id="GO:0016301">
    <property type="term" value="F:kinase activity"/>
    <property type="evidence" value="ECO:0007669"/>
    <property type="project" value="UniProtKB-KW"/>
</dbReference>
<keyword evidence="8" id="KW-0547">Nucleotide-binding</keyword>
<keyword evidence="7 17" id="KW-0812">Transmembrane</keyword>
<dbReference type="SUPFAM" id="SSF158472">
    <property type="entry name" value="HAMP domain-like"/>
    <property type="match status" value="1"/>
</dbReference>
<keyword evidence="13" id="KW-0843">Virulence</keyword>
<keyword evidence="14 17" id="KW-0472">Membrane</keyword>
<evidence type="ECO:0000259" key="18">
    <source>
        <dbReference type="PROSITE" id="PS50109"/>
    </source>
</evidence>
<dbReference type="InterPro" id="IPR036890">
    <property type="entry name" value="HATPase_C_sf"/>
</dbReference>
<keyword evidence="6" id="KW-0808">Transferase</keyword>
<dbReference type="PRINTS" id="PR00344">
    <property type="entry name" value="BCTRLSENSOR"/>
</dbReference>
<dbReference type="SMART" id="SM00304">
    <property type="entry name" value="HAMP"/>
    <property type="match status" value="1"/>
</dbReference>
<evidence type="ECO:0000256" key="14">
    <source>
        <dbReference type="ARBA" id="ARBA00023136"/>
    </source>
</evidence>
<dbReference type="InterPro" id="IPR036097">
    <property type="entry name" value="HisK_dim/P_sf"/>
</dbReference>
<evidence type="ECO:0000256" key="2">
    <source>
        <dbReference type="ARBA" id="ARBA00004651"/>
    </source>
</evidence>
<dbReference type="CDD" id="cd00075">
    <property type="entry name" value="HATPase"/>
    <property type="match status" value="1"/>
</dbReference>
<comment type="caution">
    <text evidence="20">The sequence shown here is derived from an EMBL/GenBank/DDBJ whole genome shotgun (WGS) entry which is preliminary data.</text>
</comment>
<accession>A0ABR9B206</accession>
<gene>
    <name evidence="20" type="ORF">IFO66_18670</name>
</gene>
<dbReference type="CDD" id="cd06225">
    <property type="entry name" value="HAMP"/>
    <property type="match status" value="1"/>
</dbReference>
<keyword evidence="5" id="KW-0597">Phosphoprotein</keyword>
<dbReference type="InterPro" id="IPR050398">
    <property type="entry name" value="HssS/ArlS-like"/>
</dbReference>
<keyword evidence="9 20" id="KW-0418">Kinase</keyword>
<dbReference type="PANTHER" id="PTHR45528:SF11">
    <property type="entry name" value="HISTIDINE KINASE"/>
    <property type="match status" value="1"/>
</dbReference>
<proteinExistence type="predicted"/>
<evidence type="ECO:0000256" key="9">
    <source>
        <dbReference type="ARBA" id="ARBA00022777"/>
    </source>
</evidence>
<dbReference type="PANTHER" id="PTHR45528">
    <property type="entry name" value="SENSOR HISTIDINE KINASE CPXA"/>
    <property type="match status" value="1"/>
</dbReference>
<feature type="transmembrane region" description="Helical" evidence="17">
    <location>
        <begin position="163"/>
        <end position="187"/>
    </location>
</feature>
<dbReference type="RefSeq" id="WP_192026627.1">
    <property type="nucleotide sequence ID" value="NZ_JACYTN010000021.1"/>
</dbReference>
<comment type="function">
    <text evidence="15">Member of the two-component regulatory system HssS/HssR involved in intracellular heme homeostasis and tempering of staphylococcal virulence. HssS functions as a heme sensor histidine kinase which is autophosphorylated at a histidine residue and transfers its phosphate group to an aspartate residue of HssR. HssR/HssS activates the expression of hrtAB, an efflux pump, in response to extracellular heme, hemin, hemoglobin or blood.</text>
</comment>
<dbReference type="SMART" id="SM00387">
    <property type="entry name" value="HATPase_c"/>
    <property type="match status" value="1"/>
</dbReference>
<dbReference type="InterPro" id="IPR003661">
    <property type="entry name" value="HisK_dim/P_dom"/>
</dbReference>
<evidence type="ECO:0000256" key="16">
    <source>
        <dbReference type="ARBA" id="ARBA00040841"/>
    </source>
</evidence>
<dbReference type="SUPFAM" id="SSF55874">
    <property type="entry name" value="ATPase domain of HSP90 chaperone/DNA topoisomerase II/histidine kinase"/>
    <property type="match status" value="1"/>
</dbReference>
<dbReference type="InterPro" id="IPR003594">
    <property type="entry name" value="HATPase_dom"/>
</dbReference>
<evidence type="ECO:0000256" key="7">
    <source>
        <dbReference type="ARBA" id="ARBA00022692"/>
    </source>
</evidence>
<dbReference type="Pfam" id="PF02518">
    <property type="entry name" value="HATPase_c"/>
    <property type="match status" value="1"/>
</dbReference>
<keyword evidence="21" id="KW-1185">Reference proteome</keyword>
<evidence type="ECO:0000256" key="5">
    <source>
        <dbReference type="ARBA" id="ARBA00022553"/>
    </source>
</evidence>
<dbReference type="Pfam" id="PF00512">
    <property type="entry name" value="HisKA"/>
    <property type="match status" value="1"/>
</dbReference>
<feature type="domain" description="HAMP" evidence="19">
    <location>
        <begin position="184"/>
        <end position="236"/>
    </location>
</feature>
<evidence type="ECO:0000256" key="4">
    <source>
        <dbReference type="ARBA" id="ARBA00022475"/>
    </source>
</evidence>
<dbReference type="InterPro" id="IPR004358">
    <property type="entry name" value="Sig_transdc_His_kin-like_C"/>
</dbReference>
<dbReference type="SMART" id="SM00388">
    <property type="entry name" value="HisKA"/>
    <property type="match status" value="1"/>
</dbReference>
<evidence type="ECO:0000313" key="20">
    <source>
        <dbReference type="EMBL" id="MBD8500322.1"/>
    </source>
</evidence>
<evidence type="ECO:0000256" key="11">
    <source>
        <dbReference type="ARBA" id="ARBA00022989"/>
    </source>
</evidence>
<dbReference type="EMBL" id="JACYTN010000021">
    <property type="protein sequence ID" value="MBD8500322.1"/>
    <property type="molecule type" value="Genomic_DNA"/>
</dbReference>
<evidence type="ECO:0000256" key="17">
    <source>
        <dbReference type="SAM" id="Phobius"/>
    </source>
</evidence>
<dbReference type="PROSITE" id="PS50885">
    <property type="entry name" value="HAMP"/>
    <property type="match status" value="1"/>
</dbReference>
<keyword evidence="11 17" id="KW-1133">Transmembrane helix</keyword>
<dbReference type="Gene3D" id="6.10.340.10">
    <property type="match status" value="1"/>
</dbReference>